<evidence type="ECO:0000256" key="2">
    <source>
        <dbReference type="ARBA" id="ARBA00022448"/>
    </source>
</evidence>
<sequence length="318" mass="35158">MKKIGFGLLAVLLCSLTALAGCAKPKAADHANGKIAVYASIYPLAYFAEQIGGNRVDVRTLVPPGTEPHEFELSTQDMARLSQADVFIYNGAGFEAWSEQAKQALDPSRTLQVNATKGVPLLKAEAEHADHGEHEEHGHGHEGVDPHVWLDPKRAMIQARNIRDGLIQADPRHKAEYEANYVKLQQRLSELDREYADLVKRTPVKTFLVSHAAFGYLADRYGLQQIAIAGLSPSDEPSAKELQALIETAKRKKVRAIFFETLVNAKTAETLKREIGAKASTLNPLEGLTPEEIKRGEDYFTIMEKNRKNLAQAWGVQP</sequence>
<dbReference type="Proteomes" id="UP001177120">
    <property type="component" value="Unassembled WGS sequence"/>
</dbReference>
<keyword evidence="9" id="KW-1185">Reference proteome</keyword>
<evidence type="ECO:0000256" key="7">
    <source>
        <dbReference type="SAM" id="SignalP"/>
    </source>
</evidence>
<dbReference type="PRINTS" id="PR00691">
    <property type="entry name" value="ADHESINB"/>
</dbReference>
<keyword evidence="2 4" id="KW-0813">Transport</keyword>
<dbReference type="Gene3D" id="3.40.50.1980">
    <property type="entry name" value="Nitrogenase molybdenum iron protein domain"/>
    <property type="match status" value="2"/>
</dbReference>
<dbReference type="RefSeq" id="WP_205492358.1">
    <property type="nucleotide sequence ID" value="NZ_JAFHAP010000002.1"/>
</dbReference>
<comment type="similarity">
    <text evidence="1 4">Belongs to the bacterial solute-binding protein 9 family.</text>
</comment>
<dbReference type="InterPro" id="IPR006129">
    <property type="entry name" value="AdhesinB"/>
</dbReference>
<keyword evidence="5" id="KW-0175">Coiled coil</keyword>
<dbReference type="SUPFAM" id="SSF53807">
    <property type="entry name" value="Helical backbone' metal receptor"/>
    <property type="match status" value="1"/>
</dbReference>
<gene>
    <name evidence="8" type="ORF">JQC72_01535</name>
</gene>
<dbReference type="InterPro" id="IPR006128">
    <property type="entry name" value="Lipoprotein_PsaA-like"/>
</dbReference>
<protein>
    <submittedName>
        <fullName evidence="8">Zinc ABC transporter substrate-binding protein</fullName>
    </submittedName>
</protein>
<evidence type="ECO:0000256" key="3">
    <source>
        <dbReference type="ARBA" id="ARBA00022729"/>
    </source>
</evidence>
<reference evidence="8" key="1">
    <citation type="journal article" date="2024" name="Int. J. Syst. Evol. Microbiol.">
        <title>Polycladomyces zharkentensis sp. nov., a novel thermophilic cellulose- and starch-degrading member of the Bacillota from a geothermal aquifer in Kazakhstan.</title>
        <authorList>
            <person name="Mashzhan A."/>
            <person name="Kistaubayeva A."/>
            <person name="Javier-Lopez R."/>
            <person name="Bissenova U."/>
            <person name="Bissenbay A."/>
            <person name="Birkeland N.K."/>
        </authorList>
    </citation>
    <scope>NUCLEOTIDE SEQUENCE</scope>
    <source>
        <strain evidence="8">ZKZ2T</strain>
    </source>
</reference>
<evidence type="ECO:0000313" key="9">
    <source>
        <dbReference type="Proteomes" id="UP001177120"/>
    </source>
</evidence>
<evidence type="ECO:0000256" key="1">
    <source>
        <dbReference type="ARBA" id="ARBA00011028"/>
    </source>
</evidence>
<evidence type="ECO:0000256" key="6">
    <source>
        <dbReference type="SAM" id="MobiDB-lite"/>
    </source>
</evidence>
<name>A0ABS2WF84_9BACL</name>
<dbReference type="InterPro" id="IPR050492">
    <property type="entry name" value="Bact_metal-bind_prot9"/>
</dbReference>
<comment type="caution">
    <text evidence="8">The sequence shown here is derived from an EMBL/GenBank/DDBJ whole genome shotgun (WGS) entry which is preliminary data.</text>
</comment>
<evidence type="ECO:0000256" key="5">
    <source>
        <dbReference type="SAM" id="Coils"/>
    </source>
</evidence>
<accession>A0ABS2WF84</accession>
<keyword evidence="3 7" id="KW-0732">Signal</keyword>
<feature type="region of interest" description="Disordered" evidence="6">
    <location>
        <begin position="127"/>
        <end position="146"/>
    </location>
</feature>
<dbReference type="EMBL" id="JAFHAP010000002">
    <property type="protein sequence ID" value="MBN2908203.1"/>
    <property type="molecule type" value="Genomic_DNA"/>
</dbReference>
<feature type="chain" id="PRO_5046659474" evidence="7">
    <location>
        <begin position="21"/>
        <end position="318"/>
    </location>
</feature>
<dbReference type="PRINTS" id="PR00690">
    <property type="entry name" value="ADHESNFAMILY"/>
</dbReference>
<dbReference type="InterPro" id="IPR006127">
    <property type="entry name" value="ZnuA-like"/>
</dbReference>
<dbReference type="PROSITE" id="PS51257">
    <property type="entry name" value="PROKAR_LIPOPROTEIN"/>
    <property type="match status" value="1"/>
</dbReference>
<dbReference type="CDD" id="cd01017">
    <property type="entry name" value="AdcA"/>
    <property type="match status" value="1"/>
</dbReference>
<dbReference type="PANTHER" id="PTHR42953:SF3">
    <property type="entry name" value="HIGH-AFFINITY ZINC UPTAKE SYSTEM PROTEIN ZNUA"/>
    <property type="match status" value="1"/>
</dbReference>
<feature type="coiled-coil region" evidence="5">
    <location>
        <begin position="174"/>
        <end position="201"/>
    </location>
</feature>
<feature type="signal peptide" evidence="7">
    <location>
        <begin position="1"/>
        <end position="20"/>
    </location>
</feature>
<dbReference type="PANTHER" id="PTHR42953">
    <property type="entry name" value="HIGH-AFFINITY ZINC UPTAKE SYSTEM PROTEIN ZNUA-RELATED"/>
    <property type="match status" value="1"/>
</dbReference>
<evidence type="ECO:0000256" key="4">
    <source>
        <dbReference type="RuleBase" id="RU003512"/>
    </source>
</evidence>
<dbReference type="Pfam" id="PF01297">
    <property type="entry name" value="ZnuA"/>
    <property type="match status" value="1"/>
</dbReference>
<organism evidence="8 9">
    <name type="scientific">Polycladomyces zharkentensis</name>
    <dbReference type="NCBI Taxonomy" id="2807616"/>
    <lineage>
        <taxon>Bacteria</taxon>
        <taxon>Bacillati</taxon>
        <taxon>Bacillota</taxon>
        <taxon>Bacilli</taxon>
        <taxon>Bacillales</taxon>
        <taxon>Thermoactinomycetaceae</taxon>
        <taxon>Polycladomyces</taxon>
    </lineage>
</organism>
<evidence type="ECO:0000313" key="8">
    <source>
        <dbReference type="EMBL" id="MBN2908203.1"/>
    </source>
</evidence>
<proteinExistence type="inferred from homology"/>